<dbReference type="EMBL" id="LXQA010133510">
    <property type="protein sequence ID" value="MCI22991.1"/>
    <property type="molecule type" value="Genomic_DNA"/>
</dbReference>
<evidence type="ECO:0000313" key="1">
    <source>
        <dbReference type="EMBL" id="MCI22991.1"/>
    </source>
</evidence>
<dbReference type="Proteomes" id="UP000265520">
    <property type="component" value="Unassembled WGS sequence"/>
</dbReference>
<comment type="caution">
    <text evidence="1">The sequence shown here is derived from an EMBL/GenBank/DDBJ whole genome shotgun (WGS) entry which is preliminary data.</text>
</comment>
<proteinExistence type="predicted"/>
<keyword evidence="2" id="KW-1185">Reference proteome</keyword>
<evidence type="ECO:0000313" key="2">
    <source>
        <dbReference type="Proteomes" id="UP000265520"/>
    </source>
</evidence>
<protein>
    <submittedName>
        <fullName evidence="1">Long chain acyl-CoA synthetase 2-like</fullName>
    </submittedName>
</protein>
<organism evidence="1 2">
    <name type="scientific">Trifolium medium</name>
    <dbReference type="NCBI Taxonomy" id="97028"/>
    <lineage>
        <taxon>Eukaryota</taxon>
        <taxon>Viridiplantae</taxon>
        <taxon>Streptophyta</taxon>
        <taxon>Embryophyta</taxon>
        <taxon>Tracheophyta</taxon>
        <taxon>Spermatophyta</taxon>
        <taxon>Magnoliopsida</taxon>
        <taxon>eudicotyledons</taxon>
        <taxon>Gunneridae</taxon>
        <taxon>Pentapetalae</taxon>
        <taxon>rosids</taxon>
        <taxon>fabids</taxon>
        <taxon>Fabales</taxon>
        <taxon>Fabaceae</taxon>
        <taxon>Papilionoideae</taxon>
        <taxon>50 kb inversion clade</taxon>
        <taxon>NPAAA clade</taxon>
        <taxon>Hologalegina</taxon>
        <taxon>IRL clade</taxon>
        <taxon>Trifolieae</taxon>
        <taxon>Trifolium</taxon>
    </lineage>
</organism>
<accession>A0A392QF44</accession>
<dbReference type="AlphaFoldDB" id="A0A392QF44"/>
<name>A0A392QF44_9FABA</name>
<feature type="non-terminal residue" evidence="1">
    <location>
        <position position="1"/>
    </location>
</feature>
<reference evidence="1 2" key="1">
    <citation type="journal article" date="2018" name="Front. Plant Sci.">
        <title>Red Clover (Trifolium pratense) and Zigzag Clover (T. medium) - A Picture of Genomic Similarities and Differences.</title>
        <authorList>
            <person name="Dluhosova J."/>
            <person name="Istvanek J."/>
            <person name="Nedelnik J."/>
            <person name="Repkova J."/>
        </authorList>
    </citation>
    <scope>NUCLEOTIDE SEQUENCE [LARGE SCALE GENOMIC DNA]</scope>
    <source>
        <strain evidence="2">cv. 10/8</strain>
        <tissue evidence="1">Leaf</tissue>
    </source>
</reference>
<sequence length="61" mass="6955">DSVKRNPDNQMLGRRQKIDSKAGPYSWLTYKEVYDASIQMGSAMKSRGVNPVSFQQFFGTH</sequence>